<dbReference type="PROSITE" id="PS50995">
    <property type="entry name" value="HTH_MARR_2"/>
    <property type="match status" value="1"/>
</dbReference>
<keyword evidence="2" id="KW-0238">DNA-binding</keyword>
<keyword evidence="6" id="KW-1185">Reference proteome</keyword>
<evidence type="ECO:0000256" key="1">
    <source>
        <dbReference type="ARBA" id="ARBA00023015"/>
    </source>
</evidence>
<protein>
    <submittedName>
        <fullName evidence="5">MarR family transcriptional regulator</fullName>
    </submittedName>
</protein>
<dbReference type="InterPro" id="IPR000835">
    <property type="entry name" value="HTH_MarR-typ"/>
</dbReference>
<dbReference type="SMART" id="SM00347">
    <property type="entry name" value="HTH_MARR"/>
    <property type="match status" value="1"/>
</dbReference>
<dbReference type="Gene3D" id="1.10.10.10">
    <property type="entry name" value="Winged helix-like DNA-binding domain superfamily/Winged helix DNA-binding domain"/>
    <property type="match status" value="1"/>
</dbReference>
<dbReference type="InterPro" id="IPR036388">
    <property type="entry name" value="WH-like_DNA-bd_sf"/>
</dbReference>
<dbReference type="InterPro" id="IPR039422">
    <property type="entry name" value="MarR/SlyA-like"/>
</dbReference>
<dbReference type="Proteomes" id="UP001499924">
    <property type="component" value="Unassembled WGS sequence"/>
</dbReference>
<keyword evidence="3" id="KW-0804">Transcription</keyword>
<dbReference type="Pfam" id="PF12802">
    <property type="entry name" value="MarR_2"/>
    <property type="match status" value="1"/>
</dbReference>
<dbReference type="InterPro" id="IPR036390">
    <property type="entry name" value="WH_DNA-bd_sf"/>
</dbReference>
<dbReference type="InterPro" id="IPR023187">
    <property type="entry name" value="Tscrpt_reg_MarR-type_CS"/>
</dbReference>
<dbReference type="EMBL" id="BAAAVV010000002">
    <property type="protein sequence ID" value="GAA3162632.1"/>
    <property type="molecule type" value="Genomic_DNA"/>
</dbReference>
<dbReference type="PROSITE" id="PS01117">
    <property type="entry name" value="HTH_MARR_1"/>
    <property type="match status" value="1"/>
</dbReference>
<feature type="domain" description="HTH marR-type" evidence="4">
    <location>
        <begin position="11"/>
        <end position="144"/>
    </location>
</feature>
<organism evidence="5 6">
    <name type="scientific">Blastococcus jejuensis</name>
    <dbReference type="NCBI Taxonomy" id="351224"/>
    <lineage>
        <taxon>Bacteria</taxon>
        <taxon>Bacillati</taxon>
        <taxon>Actinomycetota</taxon>
        <taxon>Actinomycetes</taxon>
        <taxon>Geodermatophilales</taxon>
        <taxon>Geodermatophilaceae</taxon>
        <taxon>Blastococcus</taxon>
    </lineage>
</organism>
<dbReference type="RefSeq" id="WP_344687885.1">
    <property type="nucleotide sequence ID" value="NZ_BAAAVV010000002.1"/>
</dbReference>
<evidence type="ECO:0000256" key="2">
    <source>
        <dbReference type="ARBA" id="ARBA00023125"/>
    </source>
</evidence>
<evidence type="ECO:0000256" key="3">
    <source>
        <dbReference type="ARBA" id="ARBA00023163"/>
    </source>
</evidence>
<dbReference type="SUPFAM" id="SSF46785">
    <property type="entry name" value="Winged helix' DNA-binding domain"/>
    <property type="match status" value="1"/>
</dbReference>
<proteinExistence type="predicted"/>
<comment type="caution">
    <text evidence="5">The sequence shown here is derived from an EMBL/GenBank/DDBJ whole genome shotgun (WGS) entry which is preliminary data.</text>
</comment>
<dbReference type="PANTHER" id="PTHR33164:SF43">
    <property type="entry name" value="HTH-TYPE TRANSCRIPTIONAL REPRESSOR YETL"/>
    <property type="match status" value="1"/>
</dbReference>
<dbReference type="PRINTS" id="PR00598">
    <property type="entry name" value="HTHMARR"/>
</dbReference>
<keyword evidence="1" id="KW-0805">Transcription regulation</keyword>
<evidence type="ECO:0000313" key="5">
    <source>
        <dbReference type="EMBL" id="GAA3162632.1"/>
    </source>
</evidence>
<name>A0ABP6P0N2_9ACTN</name>
<gene>
    <name evidence="5" type="ORF">GCM10010531_13140</name>
</gene>
<evidence type="ECO:0000259" key="4">
    <source>
        <dbReference type="PROSITE" id="PS50995"/>
    </source>
</evidence>
<sequence>MEPTAATGVLTDDVGFLLTRASGLFVRACNVALAPTGLRVRPYSVLLMACAAPGGVSQRDLAGALGLDPSQVVSLVDELAQSGLVERQPSESDRRTKLVVGTAAGRALRDEAVRRVDAAVTAQLAGFSGTERLILRDLLTRLVTGSTGTL</sequence>
<reference evidence="6" key="1">
    <citation type="journal article" date="2019" name="Int. J. Syst. Evol. Microbiol.">
        <title>The Global Catalogue of Microorganisms (GCM) 10K type strain sequencing project: providing services to taxonomists for standard genome sequencing and annotation.</title>
        <authorList>
            <consortium name="The Broad Institute Genomics Platform"/>
            <consortium name="The Broad Institute Genome Sequencing Center for Infectious Disease"/>
            <person name="Wu L."/>
            <person name="Ma J."/>
        </authorList>
    </citation>
    <scope>NUCLEOTIDE SEQUENCE [LARGE SCALE GENOMIC DNA]</scope>
    <source>
        <strain evidence="6">JCM 15614</strain>
    </source>
</reference>
<evidence type="ECO:0000313" key="6">
    <source>
        <dbReference type="Proteomes" id="UP001499924"/>
    </source>
</evidence>
<dbReference type="PANTHER" id="PTHR33164">
    <property type="entry name" value="TRANSCRIPTIONAL REGULATOR, MARR FAMILY"/>
    <property type="match status" value="1"/>
</dbReference>
<accession>A0ABP6P0N2</accession>